<dbReference type="Proteomes" id="UP000598174">
    <property type="component" value="Unassembled WGS sequence"/>
</dbReference>
<dbReference type="SMART" id="SM00421">
    <property type="entry name" value="HTH_LUXR"/>
    <property type="match status" value="1"/>
</dbReference>
<gene>
    <name evidence="4" type="ORF">Afe05nite_45750</name>
</gene>
<protein>
    <submittedName>
        <fullName evidence="4">LuxR family transcriptional regulator</fullName>
    </submittedName>
</protein>
<evidence type="ECO:0000313" key="4">
    <source>
        <dbReference type="EMBL" id="GIE12735.1"/>
    </source>
</evidence>
<dbReference type="SUPFAM" id="SSF52540">
    <property type="entry name" value="P-loop containing nucleoside triphosphate hydrolases"/>
    <property type="match status" value="1"/>
</dbReference>
<dbReference type="PANTHER" id="PTHR16305">
    <property type="entry name" value="TESTICULAR SOLUBLE ADENYLYL CYCLASE"/>
    <property type="match status" value="1"/>
</dbReference>
<comment type="caution">
    <text evidence="4">The sequence shown here is derived from an EMBL/GenBank/DDBJ whole genome shotgun (WGS) entry which is preliminary data.</text>
</comment>
<dbReference type="EMBL" id="BOMM01000040">
    <property type="protein sequence ID" value="GIE12735.1"/>
    <property type="molecule type" value="Genomic_DNA"/>
</dbReference>
<keyword evidence="1" id="KW-0547">Nucleotide-binding</keyword>
<dbReference type="InterPro" id="IPR027417">
    <property type="entry name" value="P-loop_NTPase"/>
</dbReference>
<dbReference type="GO" id="GO:0005737">
    <property type="term" value="C:cytoplasm"/>
    <property type="evidence" value="ECO:0007669"/>
    <property type="project" value="TreeGrafter"/>
</dbReference>
<dbReference type="CDD" id="cd06170">
    <property type="entry name" value="LuxR_C_like"/>
    <property type="match status" value="1"/>
</dbReference>
<dbReference type="SUPFAM" id="SSF48452">
    <property type="entry name" value="TPR-like"/>
    <property type="match status" value="1"/>
</dbReference>
<accession>A0A919MHK6</accession>
<name>A0A919MHK6_9ACTN</name>
<dbReference type="GO" id="GO:0004016">
    <property type="term" value="F:adenylate cyclase activity"/>
    <property type="evidence" value="ECO:0007669"/>
    <property type="project" value="TreeGrafter"/>
</dbReference>
<evidence type="ECO:0000256" key="1">
    <source>
        <dbReference type="ARBA" id="ARBA00022741"/>
    </source>
</evidence>
<dbReference type="InterPro" id="IPR011990">
    <property type="entry name" value="TPR-like_helical_dom_sf"/>
</dbReference>
<evidence type="ECO:0000259" key="3">
    <source>
        <dbReference type="PROSITE" id="PS50043"/>
    </source>
</evidence>
<dbReference type="GO" id="GO:0005524">
    <property type="term" value="F:ATP binding"/>
    <property type="evidence" value="ECO:0007669"/>
    <property type="project" value="UniProtKB-KW"/>
</dbReference>
<dbReference type="Pfam" id="PF00196">
    <property type="entry name" value="GerE"/>
    <property type="match status" value="1"/>
</dbReference>
<dbReference type="InterPro" id="IPR036388">
    <property type="entry name" value="WH-like_DNA-bd_sf"/>
</dbReference>
<feature type="domain" description="HTH luxR-type" evidence="3">
    <location>
        <begin position="844"/>
        <end position="908"/>
    </location>
</feature>
<dbReference type="InterPro" id="IPR000792">
    <property type="entry name" value="Tscrpt_reg_LuxR_C"/>
</dbReference>
<sequence length="908" mass="97774">MVLRCMNPELTPAPEMQRGKLLQMVGEPATPFEPKLAEREAELLVIADSIAQGSVGTGGMTVVTGPAGFGRSALLRAASRMARDRGLQVLFASGDRADDSSTLLGTARRLITDRIGDVPHDDPAELAAMLARMSRLTPVAVIADDANLLDPACRRFLEELSRLAGSGAVLGVVAWRSSVLTGRAPSLSLRGPYRRVQLRPLSAGGVSELFRSRLPDDLYNSLIGQVYPSIGGNASLLAASLDDLVTAASAAQWQAGVGPEFSRAVQHLLYLHDSPELLEVAQGLAVLGDHCDPATLSRVLGFSVARLSELFDELIAIGLLAPGHFLRSRVQAAVQAAAEPAVVRRLNLRAAEVLHEDGASATVVARHLMANAEASQSWAPDVLCEAAEEALRERDFEAAAALLNVALDWSTAPDARGAIRARLLDVRWLSEPGRIGDLLASLAGNVRESGLAGEVPARLARMMAWQVRAEDARSLLALSGGDGTGPRERTEHAISDMWIRHVFPGTPAGAPVELAPEQVIGRSPWLLQAVTLPRLLAGGSPEQAAARAIEVLQRIVARASDLEAGQVAIFTMLALECFEQSQPWYESFVREAGSSDLPQWHLLLDAAQATAALWRGDFVQAETLAQQAIEAARGGPWSALVALPRAVRMMALTEQGRHEEVAAELTVELPEDFLRSPYGLLHLRARARHQLATGAPQSAADDLRAIGDILRSWGMEAPGLLPWRSELAEVALRQGDPETARRLTREHLALVPASSWSSSRAIRVLAETLPAAEGLPLLREAVTALQRHGESLEQARTLKVLARTYQRAGELAAGRDVQRRAEKLARRRGAEPAVAMAYSAPPARTERATKLSRAEAKVARLASQGYTNREISSMLFITMSTVEQHLTRIYRKLGIDRRDALDALTDSL</sequence>
<proteinExistence type="predicted"/>
<evidence type="ECO:0000313" key="5">
    <source>
        <dbReference type="Proteomes" id="UP000598174"/>
    </source>
</evidence>
<dbReference type="PRINTS" id="PR00038">
    <property type="entry name" value="HTHLUXR"/>
</dbReference>
<dbReference type="PANTHER" id="PTHR16305:SF35">
    <property type="entry name" value="TRANSCRIPTIONAL ACTIVATOR DOMAIN"/>
    <property type="match status" value="1"/>
</dbReference>
<keyword evidence="2" id="KW-0067">ATP-binding</keyword>
<dbReference type="Gene3D" id="1.10.10.10">
    <property type="entry name" value="Winged helix-like DNA-binding domain superfamily/Winged helix DNA-binding domain"/>
    <property type="match status" value="1"/>
</dbReference>
<dbReference type="AlphaFoldDB" id="A0A919MHK6"/>
<dbReference type="PROSITE" id="PS00622">
    <property type="entry name" value="HTH_LUXR_1"/>
    <property type="match status" value="1"/>
</dbReference>
<evidence type="ECO:0000256" key="2">
    <source>
        <dbReference type="ARBA" id="ARBA00022840"/>
    </source>
</evidence>
<dbReference type="GO" id="GO:0003677">
    <property type="term" value="F:DNA binding"/>
    <property type="evidence" value="ECO:0007669"/>
    <property type="project" value="InterPro"/>
</dbReference>
<reference evidence="4" key="1">
    <citation type="submission" date="2021-01" db="EMBL/GenBank/DDBJ databases">
        <title>Whole genome shotgun sequence of Actinoplanes ferrugineus NBRC 15555.</title>
        <authorList>
            <person name="Komaki H."/>
            <person name="Tamura T."/>
        </authorList>
    </citation>
    <scope>NUCLEOTIDE SEQUENCE</scope>
    <source>
        <strain evidence="4">NBRC 15555</strain>
    </source>
</reference>
<dbReference type="GO" id="GO:0006355">
    <property type="term" value="P:regulation of DNA-templated transcription"/>
    <property type="evidence" value="ECO:0007669"/>
    <property type="project" value="InterPro"/>
</dbReference>
<dbReference type="SUPFAM" id="SSF46894">
    <property type="entry name" value="C-terminal effector domain of the bipartite response regulators"/>
    <property type="match status" value="1"/>
</dbReference>
<dbReference type="InterPro" id="IPR016032">
    <property type="entry name" value="Sig_transdc_resp-reg_C-effctor"/>
</dbReference>
<organism evidence="4 5">
    <name type="scientific">Paractinoplanes ferrugineus</name>
    <dbReference type="NCBI Taxonomy" id="113564"/>
    <lineage>
        <taxon>Bacteria</taxon>
        <taxon>Bacillati</taxon>
        <taxon>Actinomycetota</taxon>
        <taxon>Actinomycetes</taxon>
        <taxon>Micromonosporales</taxon>
        <taxon>Micromonosporaceae</taxon>
        <taxon>Paractinoplanes</taxon>
    </lineage>
</organism>
<keyword evidence="5" id="KW-1185">Reference proteome</keyword>
<dbReference type="Gene3D" id="1.25.40.10">
    <property type="entry name" value="Tetratricopeptide repeat domain"/>
    <property type="match status" value="1"/>
</dbReference>
<dbReference type="PROSITE" id="PS50043">
    <property type="entry name" value="HTH_LUXR_2"/>
    <property type="match status" value="1"/>
</dbReference>